<sequence>MPRPLVFAHRGASACEMENTLNAFKKAVELNADGIELDLQITRDDVPVVTHDLDLRRVTGRRRLVTNVSLAEIKRLRVGRPFTRRYSGQEMLTLDELIAWVEKNPIALNIELKESFIDNPFVLEIVINKCAHLPNVHYSSFFLEVLEQAKKINKHIETALIATRKLNWHQLKNLPYIDAIHANKTWYYKSEYLDACVIAKKKCRFYNITGDEEYLKNPHKAVVGWITDFPGRVRRIQKKDADH</sequence>
<accession>W4EXN4</accession>
<protein>
    <submittedName>
        <fullName evidence="2">Glycerophosphoryl diester phosphodiesterase family protein</fullName>
    </submittedName>
</protein>
<dbReference type="AlphaFoldDB" id="W4EXN4"/>
<dbReference type="PANTHER" id="PTHR46211">
    <property type="entry name" value="GLYCEROPHOSPHORYL DIESTER PHOSPHODIESTERASE"/>
    <property type="match status" value="1"/>
</dbReference>
<comment type="caution">
    <text evidence="2">The sequence shown here is derived from an EMBL/GenBank/DDBJ whole genome shotgun (WGS) entry which is preliminary data.</text>
</comment>
<dbReference type="EMBL" id="ASQA01000018">
    <property type="protein sequence ID" value="ETT85348.1"/>
    <property type="molecule type" value="Genomic_DNA"/>
</dbReference>
<keyword evidence="3" id="KW-1185">Reference proteome</keyword>
<proteinExistence type="predicted"/>
<dbReference type="InterPro" id="IPR030395">
    <property type="entry name" value="GP_PDE_dom"/>
</dbReference>
<evidence type="ECO:0000313" key="2">
    <source>
        <dbReference type="EMBL" id="ETT85348.1"/>
    </source>
</evidence>
<organism evidence="2 3">
    <name type="scientific">Viridibacillus arenosi FSL R5-213</name>
    <dbReference type="NCBI Taxonomy" id="1227360"/>
    <lineage>
        <taxon>Bacteria</taxon>
        <taxon>Bacillati</taxon>
        <taxon>Bacillota</taxon>
        <taxon>Bacilli</taxon>
        <taxon>Bacillales</taxon>
        <taxon>Caryophanaceae</taxon>
        <taxon>Viridibacillus</taxon>
    </lineage>
</organism>
<dbReference type="InterPro" id="IPR017946">
    <property type="entry name" value="PLC-like_Pdiesterase_TIM-brl"/>
</dbReference>
<dbReference type="PANTHER" id="PTHR46211:SF1">
    <property type="entry name" value="GLYCEROPHOSPHODIESTER PHOSPHODIESTERASE, CYTOPLASMIC"/>
    <property type="match status" value="1"/>
</dbReference>
<gene>
    <name evidence="2" type="ORF">C176_11644</name>
</gene>
<feature type="domain" description="GP-PDE" evidence="1">
    <location>
        <begin position="4"/>
        <end position="243"/>
    </location>
</feature>
<reference evidence="2 3" key="1">
    <citation type="journal article" date="2014" name="BMC Genomics">
        <title>Genomic comparison of sporeforming bacilli isolated from milk.</title>
        <authorList>
            <person name="Moreno Switt A.I."/>
            <person name="Andrus A.D."/>
            <person name="Ranieri M.L."/>
            <person name="Orsi R.H."/>
            <person name="Ivy R."/>
            <person name="den Bakker H.C."/>
            <person name="Martin N.H."/>
            <person name="Wiedmann M."/>
            <person name="Boor K.J."/>
        </authorList>
    </citation>
    <scope>NUCLEOTIDE SEQUENCE [LARGE SCALE GENOMIC DNA]</scope>
    <source>
        <strain evidence="2 3">FSL R5-213</strain>
    </source>
</reference>
<evidence type="ECO:0000313" key="3">
    <source>
        <dbReference type="Proteomes" id="UP000019062"/>
    </source>
</evidence>
<dbReference type="GO" id="GO:0008081">
    <property type="term" value="F:phosphoric diester hydrolase activity"/>
    <property type="evidence" value="ECO:0007669"/>
    <property type="project" value="InterPro"/>
</dbReference>
<dbReference type="Gene3D" id="3.20.20.190">
    <property type="entry name" value="Phosphatidylinositol (PI) phosphodiesterase"/>
    <property type="match status" value="1"/>
</dbReference>
<dbReference type="eggNOG" id="COG0584">
    <property type="taxonomic scope" value="Bacteria"/>
</dbReference>
<dbReference type="PATRIC" id="fig|1227360.4.peg.2377"/>
<dbReference type="SUPFAM" id="SSF51695">
    <property type="entry name" value="PLC-like phosphodiesterases"/>
    <property type="match status" value="1"/>
</dbReference>
<name>W4EXN4_9BACL</name>
<dbReference type="Proteomes" id="UP000019062">
    <property type="component" value="Unassembled WGS sequence"/>
</dbReference>
<evidence type="ECO:0000259" key="1">
    <source>
        <dbReference type="PROSITE" id="PS51704"/>
    </source>
</evidence>
<dbReference type="GO" id="GO:0006629">
    <property type="term" value="P:lipid metabolic process"/>
    <property type="evidence" value="ECO:0007669"/>
    <property type="project" value="InterPro"/>
</dbReference>
<dbReference type="RefSeq" id="WP_038184904.1">
    <property type="nucleotide sequence ID" value="NZ_ASQA01000018.1"/>
</dbReference>
<dbReference type="PROSITE" id="PS51704">
    <property type="entry name" value="GP_PDE"/>
    <property type="match status" value="1"/>
</dbReference>
<dbReference type="Pfam" id="PF03009">
    <property type="entry name" value="GDPD"/>
    <property type="match status" value="1"/>
</dbReference>